<dbReference type="AlphaFoldDB" id="A0A563F1A6"/>
<keyword evidence="1" id="KW-0732">Signal</keyword>
<accession>A0A563F1A6</accession>
<reference evidence="2 3" key="1">
    <citation type="submission" date="2019-07" db="EMBL/GenBank/DDBJ databases">
        <title>Lentzea xizangensis sp. nov., isolated from Qinghai-Tibetan Plateau Soils.</title>
        <authorList>
            <person name="Huang J."/>
        </authorList>
    </citation>
    <scope>NUCLEOTIDE SEQUENCE [LARGE SCALE GENOMIC DNA]</scope>
    <source>
        <strain evidence="2 3">FXJ1.1311</strain>
    </source>
</reference>
<feature type="chain" id="PRO_5021763313" description="Lipoprotein" evidence="1">
    <location>
        <begin position="20"/>
        <end position="102"/>
    </location>
</feature>
<evidence type="ECO:0000256" key="1">
    <source>
        <dbReference type="SAM" id="SignalP"/>
    </source>
</evidence>
<dbReference type="OrthoDB" id="3542207at2"/>
<comment type="caution">
    <text evidence="2">The sequence shown here is derived from an EMBL/GenBank/DDBJ whole genome shotgun (WGS) entry which is preliminary data.</text>
</comment>
<evidence type="ECO:0008006" key="4">
    <source>
        <dbReference type="Google" id="ProtNLM"/>
    </source>
</evidence>
<name>A0A563F1A6_9PSEU</name>
<organism evidence="2 3">
    <name type="scientific">Lentzea tibetensis</name>
    <dbReference type="NCBI Taxonomy" id="2591470"/>
    <lineage>
        <taxon>Bacteria</taxon>
        <taxon>Bacillati</taxon>
        <taxon>Actinomycetota</taxon>
        <taxon>Actinomycetes</taxon>
        <taxon>Pseudonocardiales</taxon>
        <taxon>Pseudonocardiaceae</taxon>
        <taxon>Lentzea</taxon>
    </lineage>
</organism>
<evidence type="ECO:0000313" key="2">
    <source>
        <dbReference type="EMBL" id="TWP53683.1"/>
    </source>
</evidence>
<dbReference type="EMBL" id="VOBR01000002">
    <property type="protein sequence ID" value="TWP53683.1"/>
    <property type="molecule type" value="Genomic_DNA"/>
</dbReference>
<keyword evidence="3" id="KW-1185">Reference proteome</keyword>
<dbReference type="Proteomes" id="UP000316639">
    <property type="component" value="Unassembled WGS sequence"/>
</dbReference>
<sequence length="102" mass="11386">MRYTLVLAALLLVGCSASADPGPRFDDEGQAELTCMKHQPNAPGDQYLKEENWDTDMTLPLLRYYTTNGKKPYCDGQTASEVDKQWLDIYVKLGADAGNIRI</sequence>
<gene>
    <name evidence="2" type="ORF">FKR81_02690</name>
</gene>
<evidence type="ECO:0000313" key="3">
    <source>
        <dbReference type="Proteomes" id="UP000316639"/>
    </source>
</evidence>
<feature type="signal peptide" evidence="1">
    <location>
        <begin position="1"/>
        <end position="19"/>
    </location>
</feature>
<dbReference type="RefSeq" id="WP_146349279.1">
    <property type="nucleotide sequence ID" value="NZ_VOBR01000002.1"/>
</dbReference>
<proteinExistence type="predicted"/>
<protein>
    <recommendedName>
        <fullName evidence="4">Lipoprotein</fullName>
    </recommendedName>
</protein>
<dbReference type="PROSITE" id="PS51257">
    <property type="entry name" value="PROKAR_LIPOPROTEIN"/>
    <property type="match status" value="1"/>
</dbReference>